<dbReference type="GO" id="GO:0003700">
    <property type="term" value="F:DNA-binding transcription factor activity"/>
    <property type="evidence" value="ECO:0007669"/>
    <property type="project" value="TreeGrafter"/>
</dbReference>
<dbReference type="Proteomes" id="UP000066480">
    <property type="component" value="Chromosome"/>
</dbReference>
<dbReference type="PRINTS" id="PR00455">
    <property type="entry name" value="HTHTETR"/>
</dbReference>
<dbReference type="Gene3D" id="1.10.357.10">
    <property type="entry name" value="Tetracycline Repressor, domain 2"/>
    <property type="match status" value="1"/>
</dbReference>
<keyword evidence="5" id="KW-1185">Reference proteome</keyword>
<dbReference type="PANTHER" id="PTHR30055:SF229">
    <property type="entry name" value="HTH-TYPE TRANSCRIPTIONAL REPRESSOR RV1474C"/>
    <property type="match status" value="1"/>
</dbReference>
<dbReference type="KEGG" id="lmoi:VV02_16240"/>
<feature type="domain" description="HTH tetR-type" evidence="3">
    <location>
        <begin position="10"/>
        <end position="70"/>
    </location>
</feature>
<evidence type="ECO:0000259" key="3">
    <source>
        <dbReference type="PROSITE" id="PS50977"/>
    </source>
</evidence>
<evidence type="ECO:0000313" key="4">
    <source>
        <dbReference type="EMBL" id="AKU17052.1"/>
    </source>
</evidence>
<dbReference type="InterPro" id="IPR009057">
    <property type="entry name" value="Homeodomain-like_sf"/>
</dbReference>
<accession>A0A0K1JK07</accession>
<sequence length="206" mass="21920">MPKVTEEYRAARRQQILEAAWTCFARNGFHATSMADVIKESGLSAGAVYGYFVNKEDLIQQAAEATIGQAAGPVARDLSALDPPDLARAVIITLEHVTEILLMHDIDKSAVAIQAFAEALRSPHLMTVIQGAHGRLRSELTGVAVRAKAAGLLDDEADPEQVGAAMFGLVPGMLLQRLTLGVDVDDYCAGVVSLIGARRPATTQAE</sequence>
<name>A0A0K1JK07_9MICO</name>
<dbReference type="Pfam" id="PF00440">
    <property type="entry name" value="TetR_N"/>
    <property type="match status" value="1"/>
</dbReference>
<keyword evidence="1 2" id="KW-0238">DNA-binding</keyword>
<proteinExistence type="predicted"/>
<dbReference type="GO" id="GO:0000976">
    <property type="term" value="F:transcription cis-regulatory region binding"/>
    <property type="evidence" value="ECO:0007669"/>
    <property type="project" value="TreeGrafter"/>
</dbReference>
<dbReference type="EMBL" id="CP011112">
    <property type="protein sequence ID" value="AKU17052.1"/>
    <property type="molecule type" value="Genomic_DNA"/>
</dbReference>
<dbReference type="PANTHER" id="PTHR30055">
    <property type="entry name" value="HTH-TYPE TRANSCRIPTIONAL REGULATOR RUTR"/>
    <property type="match status" value="1"/>
</dbReference>
<dbReference type="SUPFAM" id="SSF46689">
    <property type="entry name" value="Homeodomain-like"/>
    <property type="match status" value="1"/>
</dbReference>
<dbReference type="InterPro" id="IPR001647">
    <property type="entry name" value="HTH_TetR"/>
</dbReference>
<evidence type="ECO:0000256" key="2">
    <source>
        <dbReference type="PROSITE-ProRule" id="PRU00335"/>
    </source>
</evidence>
<organism evidence="4 5">
    <name type="scientific">Luteipulveratus mongoliensis</name>
    <dbReference type="NCBI Taxonomy" id="571913"/>
    <lineage>
        <taxon>Bacteria</taxon>
        <taxon>Bacillati</taxon>
        <taxon>Actinomycetota</taxon>
        <taxon>Actinomycetes</taxon>
        <taxon>Micrococcales</taxon>
        <taxon>Dermacoccaceae</taxon>
        <taxon>Luteipulveratus</taxon>
    </lineage>
</organism>
<dbReference type="PROSITE" id="PS50977">
    <property type="entry name" value="HTH_TETR_2"/>
    <property type="match status" value="1"/>
</dbReference>
<gene>
    <name evidence="4" type="ORF">VV02_16240</name>
</gene>
<dbReference type="InterPro" id="IPR036271">
    <property type="entry name" value="Tet_transcr_reg_TetR-rel_C_sf"/>
</dbReference>
<dbReference type="RefSeq" id="WP_052593102.1">
    <property type="nucleotide sequence ID" value="NZ_CP011112.1"/>
</dbReference>
<dbReference type="InterPro" id="IPR023772">
    <property type="entry name" value="DNA-bd_HTH_TetR-type_CS"/>
</dbReference>
<dbReference type="SUPFAM" id="SSF48498">
    <property type="entry name" value="Tetracyclin repressor-like, C-terminal domain"/>
    <property type="match status" value="1"/>
</dbReference>
<protein>
    <recommendedName>
        <fullName evidence="3">HTH tetR-type domain-containing protein</fullName>
    </recommendedName>
</protein>
<dbReference type="AlphaFoldDB" id="A0A0K1JK07"/>
<dbReference type="InterPro" id="IPR050109">
    <property type="entry name" value="HTH-type_TetR-like_transc_reg"/>
</dbReference>
<dbReference type="PROSITE" id="PS01081">
    <property type="entry name" value="HTH_TETR_1"/>
    <property type="match status" value="1"/>
</dbReference>
<evidence type="ECO:0000256" key="1">
    <source>
        <dbReference type="ARBA" id="ARBA00023125"/>
    </source>
</evidence>
<reference evidence="4 5" key="1">
    <citation type="submission" date="2015-03" db="EMBL/GenBank/DDBJ databases">
        <title>Luteipulveratus halotolerans sp. nov., a novel actinobacterium (Dermacoccaceae) from Sarawak, Malaysia.</title>
        <authorList>
            <person name="Juboi H."/>
            <person name="Basik A."/>
            <person name="Shamsul S.S."/>
            <person name="Arnold P."/>
            <person name="Schmitt E.K."/>
            <person name="Sanglier J.-J."/>
            <person name="Yeo T."/>
        </authorList>
    </citation>
    <scope>NUCLEOTIDE SEQUENCE [LARGE SCALE GENOMIC DNA]</scope>
    <source>
        <strain evidence="4 5">MN07-A0370</strain>
    </source>
</reference>
<evidence type="ECO:0000313" key="5">
    <source>
        <dbReference type="Proteomes" id="UP000066480"/>
    </source>
</evidence>
<dbReference type="PATRIC" id="fig|571913.6.peg.3294"/>
<dbReference type="OrthoDB" id="5242390at2"/>
<feature type="DNA-binding region" description="H-T-H motif" evidence="2">
    <location>
        <begin position="33"/>
        <end position="52"/>
    </location>
</feature>